<feature type="transmembrane region" description="Helical" evidence="1">
    <location>
        <begin position="67"/>
        <end position="95"/>
    </location>
</feature>
<evidence type="ECO:0000313" key="2">
    <source>
        <dbReference type="EMBL" id="KAI6651669.1"/>
    </source>
</evidence>
<keyword evidence="1" id="KW-1133">Transmembrane helix</keyword>
<keyword evidence="3" id="KW-1185">Reference proteome</keyword>
<gene>
    <name evidence="2" type="ORF">LOD99_4917</name>
</gene>
<proteinExistence type="predicted"/>
<comment type="caution">
    <text evidence="2">The sequence shown here is derived from an EMBL/GenBank/DDBJ whole genome shotgun (WGS) entry which is preliminary data.</text>
</comment>
<dbReference type="AlphaFoldDB" id="A0AAV7JT77"/>
<feature type="transmembrane region" description="Helical" evidence="1">
    <location>
        <begin position="7"/>
        <end position="35"/>
    </location>
</feature>
<reference evidence="2 3" key="1">
    <citation type="journal article" date="2023" name="BMC Biol.">
        <title>The compact genome of the sponge Oopsacas minuta (Hexactinellida) is lacking key metazoan core genes.</title>
        <authorList>
            <person name="Santini S."/>
            <person name="Schenkelaars Q."/>
            <person name="Jourda C."/>
            <person name="Duchesne M."/>
            <person name="Belahbib H."/>
            <person name="Rocher C."/>
            <person name="Selva M."/>
            <person name="Riesgo A."/>
            <person name="Vervoort M."/>
            <person name="Leys S.P."/>
            <person name="Kodjabachian L."/>
            <person name="Le Bivic A."/>
            <person name="Borchiellini C."/>
            <person name="Claverie J.M."/>
            <person name="Renard E."/>
        </authorList>
    </citation>
    <scope>NUCLEOTIDE SEQUENCE [LARGE SCALE GENOMIC DNA]</scope>
    <source>
        <strain evidence="2">SPO-2</strain>
    </source>
</reference>
<keyword evidence="1" id="KW-0472">Membrane</keyword>
<evidence type="ECO:0000256" key="1">
    <source>
        <dbReference type="SAM" id="Phobius"/>
    </source>
</evidence>
<sequence>MCRIASIVILCIHASLNIILILIRGAIIGFCIFSIHHLAKSAQELPTDSPTELTTEPSVTDSYTCQLVSIIIALFLMILSSITEIIQVIFSSLVLHQICIEDRKQRCCRIQMKGDYLKMDTTGEAL</sequence>
<organism evidence="2 3">
    <name type="scientific">Oopsacas minuta</name>
    <dbReference type="NCBI Taxonomy" id="111878"/>
    <lineage>
        <taxon>Eukaryota</taxon>
        <taxon>Metazoa</taxon>
        <taxon>Porifera</taxon>
        <taxon>Hexactinellida</taxon>
        <taxon>Hexasterophora</taxon>
        <taxon>Lyssacinosida</taxon>
        <taxon>Leucopsacidae</taxon>
        <taxon>Oopsacas</taxon>
    </lineage>
</organism>
<dbReference type="Proteomes" id="UP001165289">
    <property type="component" value="Unassembled WGS sequence"/>
</dbReference>
<name>A0AAV7JT77_9METZ</name>
<evidence type="ECO:0000313" key="3">
    <source>
        <dbReference type="Proteomes" id="UP001165289"/>
    </source>
</evidence>
<dbReference type="EMBL" id="JAKMXF010000302">
    <property type="protein sequence ID" value="KAI6651669.1"/>
    <property type="molecule type" value="Genomic_DNA"/>
</dbReference>
<protein>
    <submittedName>
        <fullName evidence="2">Uncharacterized protein</fullName>
    </submittedName>
</protein>
<keyword evidence="1" id="KW-0812">Transmembrane</keyword>
<accession>A0AAV7JT77</accession>